<protein>
    <submittedName>
        <fullName evidence="1">Uncharacterized protein</fullName>
    </submittedName>
</protein>
<comment type="caution">
    <text evidence="1">The sequence shown here is derived from an EMBL/GenBank/DDBJ whole genome shotgun (WGS) entry which is preliminary data.</text>
</comment>
<dbReference type="AlphaFoldDB" id="A0A6C8EYN8"/>
<evidence type="ECO:0000313" key="1">
    <source>
        <dbReference type="EMBL" id="EDZ02512.1"/>
    </source>
</evidence>
<dbReference type="EMBL" id="ABFH02000001">
    <property type="protein sequence ID" value="EDZ02512.1"/>
    <property type="molecule type" value="Genomic_DNA"/>
</dbReference>
<organism evidence="1 2">
    <name type="scientific">Salmonella virchow (strain SL491)</name>
    <dbReference type="NCBI Taxonomy" id="465517"/>
    <lineage>
        <taxon>Bacteria</taxon>
        <taxon>Pseudomonadati</taxon>
        <taxon>Pseudomonadota</taxon>
        <taxon>Gammaproteobacteria</taxon>
        <taxon>Enterobacterales</taxon>
        <taxon>Enterobacteriaceae</taxon>
        <taxon>Salmonella</taxon>
    </lineage>
</organism>
<dbReference type="Proteomes" id="UP000003614">
    <property type="component" value="Unassembled WGS sequence"/>
</dbReference>
<name>A0A6C8EYN8_SALV4</name>
<proteinExistence type="predicted"/>
<reference evidence="1 2" key="1">
    <citation type="journal article" date="2011" name="J. Bacteriol.">
        <title>Comparative genomics of 28 Salmonella enterica isolates: evidence for CRISPR-mediated adaptive sublineage evolution.</title>
        <authorList>
            <person name="Fricke W.F."/>
            <person name="Mammel M.K."/>
            <person name="McDermott P.F."/>
            <person name="Tartera C."/>
            <person name="White D.G."/>
            <person name="Leclerc J.E."/>
            <person name="Ravel J."/>
            <person name="Cebula T.A."/>
        </authorList>
    </citation>
    <scope>NUCLEOTIDE SEQUENCE [LARGE SCALE GENOMIC DNA]</scope>
    <source>
        <strain evidence="1 2">SL491</strain>
    </source>
</reference>
<gene>
    <name evidence="1" type="ORF">SeV_B1093</name>
</gene>
<evidence type="ECO:0000313" key="2">
    <source>
        <dbReference type="Proteomes" id="UP000003614"/>
    </source>
</evidence>
<sequence>MISAWEIIAAGWRHKRLIRLTGFVGPVSIAPPGNTTLFADTESN</sequence>
<accession>A0A6C8EYN8</accession>